<dbReference type="RefSeq" id="WP_119016575.1">
    <property type="nucleotide sequence ID" value="NZ_QXEV01000018.1"/>
</dbReference>
<dbReference type="NCBIfam" id="NF001220">
    <property type="entry name" value="PRK00194.1"/>
    <property type="match status" value="1"/>
</dbReference>
<dbReference type="InterPro" id="IPR002912">
    <property type="entry name" value="ACT_dom"/>
</dbReference>
<name>A0A397RV42_9MOLU</name>
<dbReference type="CDD" id="cd04872">
    <property type="entry name" value="ACT_1ZPV"/>
    <property type="match status" value="1"/>
</dbReference>
<accession>A0A397RV42</accession>
<proteinExistence type="inferred from homology"/>
<dbReference type="OrthoDB" id="9803078at2"/>
<dbReference type="InParanoid" id="A0A397RV42"/>
<sequence>MKAVVSVVGKDSVGILAAVASKCAEYKANIDDVNQTIIDDYFTMFMIINIDDLSIEFNSFVDKITELGKEKNLEIHCMHEDIFNLMHRI</sequence>
<comment type="caution">
    <text evidence="3">The sequence shown here is derived from an EMBL/GenBank/DDBJ whole genome shotgun (WGS) entry which is preliminary data.</text>
</comment>
<dbReference type="PROSITE" id="PS51671">
    <property type="entry name" value="ACT"/>
    <property type="match status" value="1"/>
</dbReference>
<reference evidence="3 4" key="1">
    <citation type="submission" date="2018-08" db="EMBL/GenBank/DDBJ databases">
        <title>Genomic Encyclopedia of Archaeal and Bacterial Type Strains, Phase II (KMG-II): from individual species to whole genera.</title>
        <authorList>
            <person name="Goeker M."/>
        </authorList>
    </citation>
    <scope>NUCLEOTIDE SEQUENCE [LARGE SCALE GENOMIC DNA]</scope>
    <source>
        <strain evidence="3 4">ATCC 27112</strain>
    </source>
</reference>
<evidence type="ECO:0000313" key="4">
    <source>
        <dbReference type="Proteomes" id="UP000266506"/>
    </source>
</evidence>
<dbReference type="InterPro" id="IPR022986">
    <property type="entry name" value="UPF0237_ACT"/>
</dbReference>
<dbReference type="SUPFAM" id="SSF55021">
    <property type="entry name" value="ACT-like"/>
    <property type="match status" value="1"/>
</dbReference>
<dbReference type="Pfam" id="PF13740">
    <property type="entry name" value="ACT_6"/>
    <property type="match status" value="1"/>
</dbReference>
<protein>
    <recommendedName>
        <fullName evidence="1">UPF0237 protein EI71_01452</fullName>
    </recommendedName>
</protein>
<evidence type="ECO:0000259" key="2">
    <source>
        <dbReference type="PROSITE" id="PS51671"/>
    </source>
</evidence>
<feature type="domain" description="ACT" evidence="2">
    <location>
        <begin position="4"/>
        <end position="78"/>
    </location>
</feature>
<gene>
    <name evidence="3" type="ORF">EI71_01452</name>
</gene>
<dbReference type="Gene3D" id="3.30.70.260">
    <property type="match status" value="1"/>
</dbReference>
<evidence type="ECO:0000313" key="3">
    <source>
        <dbReference type="EMBL" id="RIA75487.1"/>
    </source>
</evidence>
<dbReference type="InterPro" id="IPR045865">
    <property type="entry name" value="ACT-like_dom_sf"/>
</dbReference>
<dbReference type="AlphaFoldDB" id="A0A397RV42"/>
<comment type="similarity">
    <text evidence="1">Belongs to the UPF0237 family.</text>
</comment>
<keyword evidence="4" id="KW-1185">Reference proteome</keyword>
<dbReference type="Proteomes" id="UP000266506">
    <property type="component" value="Unassembled WGS sequence"/>
</dbReference>
<organism evidence="3 4">
    <name type="scientific">Anaeroplasma bactoclasticum</name>
    <dbReference type="NCBI Taxonomy" id="2088"/>
    <lineage>
        <taxon>Bacteria</taxon>
        <taxon>Bacillati</taxon>
        <taxon>Mycoplasmatota</taxon>
        <taxon>Mollicutes</taxon>
        <taxon>Anaeroplasmatales</taxon>
        <taxon>Anaeroplasmataceae</taxon>
        <taxon>Anaeroplasma</taxon>
    </lineage>
</organism>
<evidence type="ECO:0000256" key="1">
    <source>
        <dbReference type="HAMAP-Rule" id="MF_01054"/>
    </source>
</evidence>
<dbReference type="EMBL" id="QXEV01000018">
    <property type="protein sequence ID" value="RIA75487.1"/>
    <property type="molecule type" value="Genomic_DNA"/>
</dbReference>
<dbReference type="HAMAP" id="MF_01054">
    <property type="entry name" value="UPF0237"/>
    <property type="match status" value="1"/>
</dbReference>